<gene>
    <name evidence="9" type="ORF">GCM10011385_38720</name>
</gene>
<organism evidence="9 10">
    <name type="scientific">Nitratireductor aestuarii</name>
    <dbReference type="NCBI Taxonomy" id="1735103"/>
    <lineage>
        <taxon>Bacteria</taxon>
        <taxon>Pseudomonadati</taxon>
        <taxon>Pseudomonadota</taxon>
        <taxon>Alphaproteobacteria</taxon>
        <taxon>Hyphomicrobiales</taxon>
        <taxon>Phyllobacteriaceae</taxon>
        <taxon>Nitratireductor</taxon>
    </lineage>
</organism>
<evidence type="ECO:0000256" key="6">
    <source>
        <dbReference type="ARBA" id="ARBA00023136"/>
    </source>
</evidence>
<dbReference type="PANTHER" id="PTHR30026:SF22">
    <property type="entry name" value="OUTER MEMBRANE EFFLUX PROTEIN"/>
    <property type="match status" value="1"/>
</dbReference>
<dbReference type="SUPFAM" id="SSF56954">
    <property type="entry name" value="Outer membrane efflux proteins (OEP)"/>
    <property type="match status" value="1"/>
</dbReference>
<evidence type="ECO:0000256" key="4">
    <source>
        <dbReference type="ARBA" id="ARBA00022452"/>
    </source>
</evidence>
<evidence type="ECO:0000313" key="10">
    <source>
        <dbReference type="Proteomes" id="UP000636264"/>
    </source>
</evidence>
<dbReference type="GO" id="GO:0009279">
    <property type="term" value="C:cell outer membrane"/>
    <property type="evidence" value="ECO:0007669"/>
    <property type="project" value="UniProtKB-SubCell"/>
</dbReference>
<feature type="coiled-coil region" evidence="8">
    <location>
        <begin position="154"/>
        <end position="181"/>
    </location>
</feature>
<evidence type="ECO:0000313" key="9">
    <source>
        <dbReference type="EMBL" id="GGA80739.1"/>
    </source>
</evidence>
<protein>
    <submittedName>
        <fullName evidence="9">Transporter</fullName>
    </submittedName>
</protein>
<evidence type="ECO:0000256" key="5">
    <source>
        <dbReference type="ARBA" id="ARBA00022692"/>
    </source>
</evidence>
<dbReference type="AlphaFoldDB" id="A0A916S3A6"/>
<evidence type="ECO:0000256" key="7">
    <source>
        <dbReference type="ARBA" id="ARBA00023237"/>
    </source>
</evidence>
<dbReference type="Pfam" id="PF02321">
    <property type="entry name" value="OEP"/>
    <property type="match status" value="2"/>
</dbReference>
<dbReference type="GO" id="GO:0015288">
    <property type="term" value="F:porin activity"/>
    <property type="evidence" value="ECO:0007669"/>
    <property type="project" value="TreeGrafter"/>
</dbReference>
<comment type="caution">
    <text evidence="9">The sequence shown here is derived from an EMBL/GenBank/DDBJ whole genome shotgun (WGS) entry which is preliminary data.</text>
</comment>
<evidence type="ECO:0000256" key="2">
    <source>
        <dbReference type="ARBA" id="ARBA00007613"/>
    </source>
</evidence>
<sequence>MSAETLQGALAKAYQNNSTMNYNRAGVRVVDETVPLAKSGMRPRIDAVGSASWQTDNTGEIRVGSFGIELAQPIFDGFRTKNNVAGAEARVRAAQAGLRNNELNLLLDATTAYMDVIRARQIAVLRAQNIEFLQEQLRSSRSRFEVGEGTRTDVAQAEAALQIALAQRATAEAQARSAEATYRQIIGENPGSLQMPEPLKSLIPGGLETAYSIAFAEHPALIARAHEVDAASFGVKVDEGALLPQLSATAGVSASAGDRYGVDTDSQSASVGLRLTIPIYQGGQDAAQVRQSKETLGQARINVDVTRDQVRAAVASAWANYFAAIETVRANREALSAARLALSGVIEERDVGQRTTLDVLQGQADVINAQINLLNAQRDVVVASYAIASATGRLTAERLRLPVTLHKPEEHYNAVKDKWSGLRTPDGR</sequence>
<keyword evidence="3" id="KW-0813">Transport</keyword>
<accession>A0A916S3A6</accession>
<reference evidence="9" key="1">
    <citation type="journal article" date="2014" name="Int. J. Syst. Evol. Microbiol.">
        <title>Complete genome sequence of Corynebacterium casei LMG S-19264T (=DSM 44701T), isolated from a smear-ripened cheese.</title>
        <authorList>
            <consortium name="US DOE Joint Genome Institute (JGI-PGF)"/>
            <person name="Walter F."/>
            <person name="Albersmeier A."/>
            <person name="Kalinowski J."/>
            <person name="Ruckert C."/>
        </authorList>
    </citation>
    <scope>NUCLEOTIDE SEQUENCE</scope>
    <source>
        <strain evidence="9">CGMCC 1.15320</strain>
    </source>
</reference>
<keyword evidence="8" id="KW-0175">Coiled coil</keyword>
<dbReference type="InterPro" id="IPR010130">
    <property type="entry name" value="T1SS_OMP_TolC"/>
</dbReference>
<comment type="similarity">
    <text evidence="2">Belongs to the outer membrane factor (OMF) (TC 1.B.17) family.</text>
</comment>
<keyword evidence="10" id="KW-1185">Reference proteome</keyword>
<keyword evidence="7" id="KW-0998">Cell outer membrane</keyword>
<keyword evidence="4" id="KW-1134">Transmembrane beta strand</keyword>
<dbReference type="InterPro" id="IPR003423">
    <property type="entry name" value="OMP_efflux"/>
</dbReference>
<comment type="subcellular location">
    <subcellularLocation>
        <location evidence="1">Cell outer membrane</location>
    </subcellularLocation>
</comment>
<dbReference type="GO" id="GO:0015562">
    <property type="term" value="F:efflux transmembrane transporter activity"/>
    <property type="evidence" value="ECO:0007669"/>
    <property type="project" value="InterPro"/>
</dbReference>
<dbReference type="GO" id="GO:1990281">
    <property type="term" value="C:efflux pump complex"/>
    <property type="evidence" value="ECO:0007669"/>
    <property type="project" value="TreeGrafter"/>
</dbReference>
<reference evidence="9" key="2">
    <citation type="submission" date="2020-09" db="EMBL/GenBank/DDBJ databases">
        <authorList>
            <person name="Sun Q."/>
            <person name="Zhou Y."/>
        </authorList>
    </citation>
    <scope>NUCLEOTIDE SEQUENCE</scope>
    <source>
        <strain evidence="9">CGMCC 1.15320</strain>
    </source>
</reference>
<dbReference type="Proteomes" id="UP000636264">
    <property type="component" value="Unassembled WGS sequence"/>
</dbReference>
<evidence type="ECO:0000256" key="3">
    <source>
        <dbReference type="ARBA" id="ARBA00022448"/>
    </source>
</evidence>
<dbReference type="EMBL" id="BMIF01000018">
    <property type="protein sequence ID" value="GGA80739.1"/>
    <property type="molecule type" value="Genomic_DNA"/>
</dbReference>
<name>A0A916S3A6_9HYPH</name>
<dbReference type="NCBIfam" id="TIGR01844">
    <property type="entry name" value="type_I_sec_TolC"/>
    <property type="match status" value="1"/>
</dbReference>
<dbReference type="Gene3D" id="1.20.1600.10">
    <property type="entry name" value="Outer membrane efflux proteins (OEP)"/>
    <property type="match status" value="1"/>
</dbReference>
<keyword evidence="6" id="KW-0472">Membrane</keyword>
<proteinExistence type="inferred from homology"/>
<dbReference type="PANTHER" id="PTHR30026">
    <property type="entry name" value="OUTER MEMBRANE PROTEIN TOLC"/>
    <property type="match status" value="1"/>
</dbReference>
<dbReference type="InterPro" id="IPR051906">
    <property type="entry name" value="TolC-like"/>
</dbReference>
<evidence type="ECO:0000256" key="1">
    <source>
        <dbReference type="ARBA" id="ARBA00004442"/>
    </source>
</evidence>
<keyword evidence="5" id="KW-0812">Transmembrane</keyword>
<evidence type="ECO:0000256" key="8">
    <source>
        <dbReference type="SAM" id="Coils"/>
    </source>
</evidence>